<sequence>MTETALPQPSNASTSASGSRPVWQPVLLRALVTLAFGLTTVFWGNPGTVGLCVSVALYFLALAASHYWVLRTLDLPRGDSRRMAIAGAVGLLSVSAVVAAVSLSAVVTAWLAGAALAVMGAAELFAGMRKRTAGGGRPPLRGDWIISGALGLGTGLLLPFFAAAGPHAILGVMGGGAMMTGALWTLSALTLRHDGGKAKAA</sequence>
<dbReference type="Proteomes" id="UP000711614">
    <property type="component" value="Unassembled WGS sequence"/>
</dbReference>
<accession>A0ABS4YXC9</accession>
<keyword evidence="1" id="KW-0812">Transmembrane</keyword>
<feature type="transmembrane region" description="Helical" evidence="1">
    <location>
        <begin position="82"/>
        <end position="103"/>
    </location>
</feature>
<dbReference type="EMBL" id="JAGIOI010000001">
    <property type="protein sequence ID" value="MBP2412648.1"/>
    <property type="molecule type" value="Genomic_DNA"/>
</dbReference>
<feature type="transmembrane region" description="Helical" evidence="1">
    <location>
        <begin position="140"/>
        <end position="162"/>
    </location>
</feature>
<keyword evidence="1" id="KW-1133">Transmembrane helix</keyword>
<evidence type="ECO:0000256" key="1">
    <source>
        <dbReference type="SAM" id="Phobius"/>
    </source>
</evidence>
<feature type="transmembrane region" description="Helical" evidence="1">
    <location>
        <begin position="49"/>
        <end position="70"/>
    </location>
</feature>
<gene>
    <name evidence="2" type="ORF">JOF48_001447</name>
</gene>
<evidence type="ECO:0000313" key="2">
    <source>
        <dbReference type="EMBL" id="MBP2412648.1"/>
    </source>
</evidence>
<dbReference type="RefSeq" id="WP_209678977.1">
    <property type="nucleotide sequence ID" value="NZ_JAGIOI010000001.1"/>
</dbReference>
<feature type="transmembrane region" description="Helical" evidence="1">
    <location>
        <begin position="168"/>
        <end position="191"/>
    </location>
</feature>
<reference evidence="2 3" key="1">
    <citation type="submission" date="2021-03" db="EMBL/GenBank/DDBJ databases">
        <title>Sequencing the genomes of 1000 actinobacteria strains.</title>
        <authorList>
            <person name="Klenk H.-P."/>
        </authorList>
    </citation>
    <scope>NUCLEOTIDE SEQUENCE [LARGE SCALE GENOMIC DNA]</scope>
    <source>
        <strain evidence="2 3">DSM 16005</strain>
    </source>
</reference>
<name>A0ABS4YXC9_9MICC</name>
<comment type="caution">
    <text evidence="2">The sequence shown here is derived from an EMBL/GenBank/DDBJ whole genome shotgun (WGS) entry which is preliminary data.</text>
</comment>
<keyword evidence="3" id="KW-1185">Reference proteome</keyword>
<proteinExistence type="predicted"/>
<organism evidence="2 3">
    <name type="scientific">Arthrobacter stackebrandtii</name>
    <dbReference type="NCBI Taxonomy" id="272161"/>
    <lineage>
        <taxon>Bacteria</taxon>
        <taxon>Bacillati</taxon>
        <taxon>Actinomycetota</taxon>
        <taxon>Actinomycetes</taxon>
        <taxon>Micrococcales</taxon>
        <taxon>Micrococcaceae</taxon>
        <taxon>Arthrobacter</taxon>
    </lineage>
</organism>
<feature type="transmembrane region" description="Helical" evidence="1">
    <location>
        <begin position="109"/>
        <end position="128"/>
    </location>
</feature>
<protein>
    <submittedName>
        <fullName evidence="2">Uncharacterized membrane protein HdeD (DUF308 family)</fullName>
    </submittedName>
</protein>
<feature type="transmembrane region" description="Helical" evidence="1">
    <location>
        <begin position="26"/>
        <end position="43"/>
    </location>
</feature>
<evidence type="ECO:0000313" key="3">
    <source>
        <dbReference type="Proteomes" id="UP000711614"/>
    </source>
</evidence>
<keyword evidence="1" id="KW-0472">Membrane</keyword>